<dbReference type="Proteomes" id="UP000094455">
    <property type="component" value="Unassembled WGS sequence"/>
</dbReference>
<dbReference type="OrthoDB" id="3994170at2759"/>
<reference evidence="1 2" key="1">
    <citation type="journal article" date="2016" name="Proc. Natl. Acad. Sci. U.S.A.">
        <title>Comparative genomics of biotechnologically important yeasts.</title>
        <authorList>
            <person name="Riley R."/>
            <person name="Haridas S."/>
            <person name="Wolfe K.H."/>
            <person name="Lopes M.R."/>
            <person name="Hittinger C.T."/>
            <person name="Goeker M."/>
            <person name="Salamov A.A."/>
            <person name="Wisecaver J.H."/>
            <person name="Long T.M."/>
            <person name="Calvey C.H."/>
            <person name="Aerts A.L."/>
            <person name="Barry K.W."/>
            <person name="Choi C."/>
            <person name="Clum A."/>
            <person name="Coughlan A.Y."/>
            <person name="Deshpande S."/>
            <person name="Douglass A.P."/>
            <person name="Hanson S.J."/>
            <person name="Klenk H.-P."/>
            <person name="LaButti K.M."/>
            <person name="Lapidus A."/>
            <person name="Lindquist E.A."/>
            <person name="Lipzen A.M."/>
            <person name="Meier-Kolthoff J.P."/>
            <person name="Ohm R.A."/>
            <person name="Otillar R.P."/>
            <person name="Pangilinan J.L."/>
            <person name="Peng Y."/>
            <person name="Rokas A."/>
            <person name="Rosa C.A."/>
            <person name="Scheuner C."/>
            <person name="Sibirny A.A."/>
            <person name="Slot J.C."/>
            <person name="Stielow J.B."/>
            <person name="Sun H."/>
            <person name="Kurtzman C.P."/>
            <person name="Blackwell M."/>
            <person name="Grigoriev I.V."/>
            <person name="Jeffries T.W."/>
        </authorList>
    </citation>
    <scope>NUCLEOTIDE SEQUENCE [LARGE SCALE GENOMIC DNA]</scope>
    <source>
        <strain evidence="1 2">NRRL Y-2026</strain>
    </source>
</reference>
<dbReference type="GeneID" id="30176602"/>
<sequence length="210" mass="24868">MESFVKEHKPDDLELQANMRIKRHKFAIYKSCVTNFKLKYHDIYQTHHDSPIFHLKLTDMDVNCFEINVYLLKNKIFENDFEYWEAAILSFLQVSAHDRKVSNKNIKRLVFPIQNLYGNDEIKNPVLDNQLQPKFENNGISKFLDDFLERRKESTIYVLHDDDFVKSKETITDVMSSMKKPKKVSAPISLTDLKKSDINDWSCPKFQLDD</sequence>
<protein>
    <submittedName>
        <fullName evidence="1">Uncharacterized protein</fullName>
    </submittedName>
</protein>
<name>A0A1E3NPV4_9ASCO</name>
<dbReference type="EMBL" id="KV454002">
    <property type="protein sequence ID" value="ODQ48120.1"/>
    <property type="molecule type" value="Genomic_DNA"/>
</dbReference>
<keyword evidence="2" id="KW-1185">Reference proteome</keyword>
<proteinExistence type="predicted"/>
<gene>
    <name evidence="1" type="ORF">PICMEDRAFT_123421</name>
</gene>
<evidence type="ECO:0000313" key="1">
    <source>
        <dbReference type="EMBL" id="ODQ48120.1"/>
    </source>
</evidence>
<evidence type="ECO:0000313" key="2">
    <source>
        <dbReference type="Proteomes" id="UP000094455"/>
    </source>
</evidence>
<dbReference type="AlphaFoldDB" id="A0A1E3NPV4"/>
<dbReference type="RefSeq" id="XP_019019233.1">
    <property type="nucleotide sequence ID" value="XM_019159915.1"/>
</dbReference>
<organism evidence="1 2">
    <name type="scientific">Pichia membranifaciens NRRL Y-2026</name>
    <dbReference type="NCBI Taxonomy" id="763406"/>
    <lineage>
        <taxon>Eukaryota</taxon>
        <taxon>Fungi</taxon>
        <taxon>Dikarya</taxon>
        <taxon>Ascomycota</taxon>
        <taxon>Saccharomycotina</taxon>
        <taxon>Pichiomycetes</taxon>
        <taxon>Pichiales</taxon>
        <taxon>Pichiaceae</taxon>
        <taxon>Pichia</taxon>
    </lineage>
</organism>
<accession>A0A1E3NPV4</accession>